<reference evidence="3 4" key="1">
    <citation type="journal article" date="2019" name="Nat. Microbiol.">
        <title>Mediterranean grassland soil C-N compound turnover is dependent on rainfall and depth, and is mediated by genomically divergent microorganisms.</title>
        <authorList>
            <person name="Diamond S."/>
            <person name="Andeer P.F."/>
            <person name="Li Z."/>
            <person name="Crits-Christoph A."/>
            <person name="Burstein D."/>
            <person name="Anantharaman K."/>
            <person name="Lane K.R."/>
            <person name="Thomas B.C."/>
            <person name="Pan C."/>
            <person name="Northen T.R."/>
            <person name="Banfield J.F."/>
        </authorList>
    </citation>
    <scope>NUCLEOTIDE SEQUENCE [LARGE SCALE GENOMIC DNA]</scope>
    <source>
        <strain evidence="3">WS_11</strain>
    </source>
</reference>
<evidence type="ECO:0000256" key="1">
    <source>
        <dbReference type="SAM" id="MobiDB-lite"/>
    </source>
</evidence>
<feature type="compositionally biased region" description="Low complexity" evidence="1">
    <location>
        <begin position="136"/>
        <end position="151"/>
    </location>
</feature>
<proteinExistence type="predicted"/>
<evidence type="ECO:0000313" key="4">
    <source>
        <dbReference type="Proteomes" id="UP000319771"/>
    </source>
</evidence>
<dbReference type="AlphaFoldDB" id="A0A538U9N8"/>
<dbReference type="Proteomes" id="UP000319771">
    <property type="component" value="Unassembled WGS sequence"/>
</dbReference>
<name>A0A538U9N8_UNCEI</name>
<dbReference type="Gene3D" id="2.40.10.220">
    <property type="entry name" value="predicted glycosyltransferase like domains"/>
    <property type="match status" value="1"/>
</dbReference>
<evidence type="ECO:0000259" key="2">
    <source>
        <dbReference type="Pfam" id="PF07238"/>
    </source>
</evidence>
<organism evidence="3 4">
    <name type="scientific">Eiseniibacteriota bacterium</name>
    <dbReference type="NCBI Taxonomy" id="2212470"/>
    <lineage>
        <taxon>Bacteria</taxon>
        <taxon>Candidatus Eiseniibacteriota</taxon>
    </lineage>
</organism>
<gene>
    <name evidence="3" type="ORF">E6K81_07040</name>
</gene>
<feature type="compositionally biased region" description="Basic residues" evidence="1">
    <location>
        <begin position="177"/>
        <end position="190"/>
    </location>
</feature>
<protein>
    <submittedName>
        <fullName evidence="3">PilZ domain-containing protein</fullName>
    </submittedName>
</protein>
<sequence>MPPKKAVRRRERRRMSRADAQLGMRVEAGSADGGLIPIVTESRNISGSGVYCLSPHYLAPLSKVALTIVLPEVPGRAPGQRLLKCEGIVVRCQGSAGARRDREYELACSFLGLDAAARELLDEYVVWRNLQALRTGPRPVRTRPGATARATAARKPRAAAAARGAATRGAATAAARSVRRTVTRKRGTVH</sequence>
<feature type="domain" description="PilZ" evidence="2">
    <location>
        <begin position="8"/>
        <end position="125"/>
    </location>
</feature>
<dbReference type="EMBL" id="VBPB01000103">
    <property type="protein sequence ID" value="TMQ72567.1"/>
    <property type="molecule type" value="Genomic_DNA"/>
</dbReference>
<comment type="caution">
    <text evidence="3">The sequence shown here is derived from an EMBL/GenBank/DDBJ whole genome shotgun (WGS) entry which is preliminary data.</text>
</comment>
<dbReference type="Pfam" id="PF07238">
    <property type="entry name" value="PilZ"/>
    <property type="match status" value="1"/>
</dbReference>
<evidence type="ECO:0000313" key="3">
    <source>
        <dbReference type="EMBL" id="TMQ72567.1"/>
    </source>
</evidence>
<accession>A0A538U9N8</accession>
<feature type="compositionally biased region" description="Low complexity" evidence="1">
    <location>
        <begin position="158"/>
        <end position="176"/>
    </location>
</feature>
<feature type="region of interest" description="Disordered" evidence="1">
    <location>
        <begin position="136"/>
        <end position="190"/>
    </location>
</feature>
<dbReference type="InterPro" id="IPR009875">
    <property type="entry name" value="PilZ_domain"/>
</dbReference>
<dbReference type="GO" id="GO:0035438">
    <property type="term" value="F:cyclic-di-GMP binding"/>
    <property type="evidence" value="ECO:0007669"/>
    <property type="project" value="InterPro"/>
</dbReference>